<dbReference type="EMBL" id="KZ149928">
    <property type="protein sequence ID" value="PZC77477.1"/>
    <property type="molecule type" value="Genomic_DNA"/>
</dbReference>
<dbReference type="SUPFAM" id="SSF101898">
    <property type="entry name" value="NHL repeat"/>
    <property type="match status" value="1"/>
</dbReference>
<dbReference type="Gene3D" id="2.130.10.10">
    <property type="entry name" value="YVTN repeat-like/Quinoprotein amine dehydrogenase"/>
    <property type="match status" value="1"/>
</dbReference>
<evidence type="ECO:0008006" key="3">
    <source>
        <dbReference type="Google" id="ProtNLM"/>
    </source>
</evidence>
<dbReference type="InterPro" id="IPR015943">
    <property type="entry name" value="WD40/YVTN_repeat-like_dom_sf"/>
</dbReference>
<dbReference type="OMA" id="IYSDSHE"/>
<gene>
    <name evidence="1" type="primary">HaOG203355</name>
    <name evidence="1" type="ORF">B5X24_HaOG203355</name>
</gene>
<reference evidence="1 2" key="1">
    <citation type="journal article" date="2017" name="BMC Biol.">
        <title>Genomic innovations, transcriptional plasticity and gene loss underlying the evolution and divergence of two highly polyphagous and invasive Helicoverpa pest species.</title>
        <authorList>
            <person name="Pearce S.L."/>
            <person name="Clarke D.F."/>
            <person name="East P.D."/>
            <person name="Elfekih S."/>
            <person name="Gordon K.H."/>
            <person name="Jermiin L.S."/>
            <person name="McGaughran A."/>
            <person name="Oakeshott J.G."/>
            <person name="Papanikolaou A."/>
            <person name="Perera O.P."/>
            <person name="Rane R.V."/>
            <person name="Richards S."/>
            <person name="Tay W.T."/>
            <person name="Walsh T.K."/>
            <person name="Anderson A."/>
            <person name="Anderson C.J."/>
            <person name="Asgari S."/>
            <person name="Board P.G."/>
            <person name="Bretschneider A."/>
            <person name="Campbell P.M."/>
            <person name="Chertemps T."/>
            <person name="Christeller J.T."/>
            <person name="Coppin C.W."/>
            <person name="Downes S.J."/>
            <person name="Duan G."/>
            <person name="Farnsworth C.A."/>
            <person name="Good R.T."/>
            <person name="Han L.B."/>
            <person name="Han Y.C."/>
            <person name="Hatje K."/>
            <person name="Horne I."/>
            <person name="Huang Y.P."/>
            <person name="Hughes D.S."/>
            <person name="Jacquin-Joly E."/>
            <person name="James W."/>
            <person name="Jhangiani S."/>
            <person name="Kollmar M."/>
            <person name="Kuwar S.S."/>
            <person name="Li S."/>
            <person name="Liu N.Y."/>
            <person name="Maibeche M.T."/>
            <person name="Miller J.R."/>
            <person name="Montagne N."/>
            <person name="Perry T."/>
            <person name="Qu J."/>
            <person name="Song S.V."/>
            <person name="Sutton G.G."/>
            <person name="Vogel H."/>
            <person name="Walenz B.P."/>
            <person name="Xu W."/>
            <person name="Zhang H.J."/>
            <person name="Zou Z."/>
            <person name="Batterham P."/>
            <person name="Edwards O.R."/>
            <person name="Feyereisen R."/>
            <person name="Gibbs R.A."/>
            <person name="Heckel D.G."/>
            <person name="McGrath A."/>
            <person name="Robin C."/>
            <person name="Scherer S.E."/>
            <person name="Worley K.C."/>
            <person name="Wu Y.D."/>
        </authorList>
    </citation>
    <scope>NUCLEOTIDE SEQUENCE [LARGE SCALE GENOMIC DNA]</scope>
    <source>
        <strain evidence="1">Harm_GR_Male_#8</strain>
        <tissue evidence="1">Whole organism</tissue>
    </source>
</reference>
<proteinExistence type="predicted"/>
<sequence length="285" mass="32865">MRLYGFVFLIVSIEAKHRTKYCDVVSTDPTKHCYVKEILTSIAHSPNQLSVDRTTNTLYFSFDFGQGEYVPAILNIESKNISVLKGVKDAFAIANDPTTGEMYFGGSHGIYKYNAPNRSLQRLNINNLDIWWLFVKKRIYFIKFPSLSAFYYENKTIRSVPELKKDIVHQFVMDKEDNIFFINGTGLFGIKHDDNKPVLLRDHPRFLGIATDMNGYVHVCSEDGIFIVTKVIQKVKKVINVQGVLGITFDSANNIIYSDSHEIIRLVPMARDNYYIQHDHRYDKD</sequence>
<keyword evidence="2" id="KW-1185">Reference proteome</keyword>
<evidence type="ECO:0000313" key="1">
    <source>
        <dbReference type="EMBL" id="PZC77477.1"/>
    </source>
</evidence>
<name>A0A2W1BW95_HELAM</name>
<dbReference type="OrthoDB" id="7022538at2759"/>
<dbReference type="AlphaFoldDB" id="A0A2W1BW95"/>
<protein>
    <recommendedName>
        <fullName evidence="3">Ommochrome-binding protein</fullName>
    </recommendedName>
</protein>
<organism evidence="1 2">
    <name type="scientific">Helicoverpa armigera</name>
    <name type="common">Cotton bollworm</name>
    <name type="synonym">Heliothis armigera</name>
    <dbReference type="NCBI Taxonomy" id="29058"/>
    <lineage>
        <taxon>Eukaryota</taxon>
        <taxon>Metazoa</taxon>
        <taxon>Ecdysozoa</taxon>
        <taxon>Arthropoda</taxon>
        <taxon>Hexapoda</taxon>
        <taxon>Insecta</taxon>
        <taxon>Pterygota</taxon>
        <taxon>Neoptera</taxon>
        <taxon>Endopterygota</taxon>
        <taxon>Lepidoptera</taxon>
        <taxon>Glossata</taxon>
        <taxon>Ditrysia</taxon>
        <taxon>Noctuoidea</taxon>
        <taxon>Noctuidae</taxon>
        <taxon>Heliothinae</taxon>
        <taxon>Helicoverpa</taxon>
    </lineage>
</organism>
<dbReference type="Proteomes" id="UP000249218">
    <property type="component" value="Unassembled WGS sequence"/>
</dbReference>
<accession>A0A2W1BW95</accession>
<evidence type="ECO:0000313" key="2">
    <source>
        <dbReference type="Proteomes" id="UP000249218"/>
    </source>
</evidence>